<sequence>MVSTVILAGLVAFATGVVSVPISNAEDTSQFLIPTLIPGYRIEDLEWIAQAAPSGPFLTVNGTVQDVVAALTKSYPPYESELRHDMVHHMSQNIVLQSRWRKDYNIKNYKCGNDSGEAETDLIRAGIRYLRHVNGVPQNGPGPGACGRVSCSWKSAIYWCNDSETEKTLESFDQIADSARFLIEMCRRQYDSWRTVAKFGGEVHYDNGWSVIVRRDETC</sequence>
<keyword evidence="3" id="KW-1185">Reference proteome</keyword>
<evidence type="ECO:0000313" key="2">
    <source>
        <dbReference type="EMBL" id="KAK0639373.1"/>
    </source>
</evidence>
<keyword evidence="1" id="KW-0732">Signal</keyword>
<organism evidence="2 3">
    <name type="scientific">Cercophora newfieldiana</name>
    <dbReference type="NCBI Taxonomy" id="92897"/>
    <lineage>
        <taxon>Eukaryota</taxon>
        <taxon>Fungi</taxon>
        <taxon>Dikarya</taxon>
        <taxon>Ascomycota</taxon>
        <taxon>Pezizomycotina</taxon>
        <taxon>Sordariomycetes</taxon>
        <taxon>Sordariomycetidae</taxon>
        <taxon>Sordariales</taxon>
        <taxon>Lasiosphaeriaceae</taxon>
        <taxon>Cercophora</taxon>
    </lineage>
</organism>
<reference evidence="2" key="1">
    <citation type="submission" date="2023-06" db="EMBL/GenBank/DDBJ databases">
        <title>Genome-scale phylogeny and comparative genomics of the fungal order Sordariales.</title>
        <authorList>
            <consortium name="Lawrence Berkeley National Laboratory"/>
            <person name="Hensen N."/>
            <person name="Bonometti L."/>
            <person name="Westerberg I."/>
            <person name="Brannstrom I.O."/>
            <person name="Guillou S."/>
            <person name="Cros-Aarteil S."/>
            <person name="Calhoun S."/>
            <person name="Haridas S."/>
            <person name="Kuo A."/>
            <person name="Mondo S."/>
            <person name="Pangilinan J."/>
            <person name="Riley R."/>
            <person name="Labutti K."/>
            <person name="Andreopoulos B."/>
            <person name="Lipzen A."/>
            <person name="Chen C."/>
            <person name="Yanf M."/>
            <person name="Daum C."/>
            <person name="Ng V."/>
            <person name="Clum A."/>
            <person name="Steindorff A."/>
            <person name="Ohm R."/>
            <person name="Martin F."/>
            <person name="Silar P."/>
            <person name="Natvig D."/>
            <person name="Lalanne C."/>
            <person name="Gautier V."/>
            <person name="Ament-Velasquez S.L."/>
            <person name="Kruys A."/>
            <person name="Hutchinson M.I."/>
            <person name="Powell A.J."/>
            <person name="Barry K."/>
            <person name="Miller A.N."/>
            <person name="Grigoriev I.V."/>
            <person name="Debuchy R."/>
            <person name="Gladieux P."/>
            <person name="Thoren M.H."/>
            <person name="Johannesson H."/>
        </authorList>
    </citation>
    <scope>NUCLEOTIDE SEQUENCE</scope>
    <source>
        <strain evidence="2">SMH2532-1</strain>
    </source>
</reference>
<dbReference type="EMBL" id="JAULSV010000007">
    <property type="protein sequence ID" value="KAK0639373.1"/>
    <property type="molecule type" value="Genomic_DNA"/>
</dbReference>
<evidence type="ECO:0000256" key="1">
    <source>
        <dbReference type="SAM" id="SignalP"/>
    </source>
</evidence>
<dbReference type="AlphaFoldDB" id="A0AA39XSE8"/>
<evidence type="ECO:0000313" key="3">
    <source>
        <dbReference type="Proteomes" id="UP001174936"/>
    </source>
</evidence>
<feature type="signal peptide" evidence="1">
    <location>
        <begin position="1"/>
        <end position="19"/>
    </location>
</feature>
<dbReference type="Proteomes" id="UP001174936">
    <property type="component" value="Unassembled WGS sequence"/>
</dbReference>
<dbReference type="PANTHER" id="PTHR35605:SF1">
    <property type="entry name" value="ECP2 EFFECTOR PROTEIN DOMAIN-CONTAINING PROTEIN-RELATED"/>
    <property type="match status" value="1"/>
</dbReference>
<dbReference type="PANTHER" id="PTHR35605">
    <property type="entry name" value="ECP2 EFFECTOR PROTEIN DOMAIN-CONTAINING PROTEIN-RELATED"/>
    <property type="match status" value="1"/>
</dbReference>
<name>A0AA39XSE8_9PEZI</name>
<gene>
    <name evidence="2" type="ORF">B0T16DRAFT_450103</name>
</gene>
<proteinExistence type="predicted"/>
<feature type="chain" id="PRO_5041220417" evidence="1">
    <location>
        <begin position="20"/>
        <end position="219"/>
    </location>
</feature>
<accession>A0AA39XSE8</accession>
<protein>
    <submittedName>
        <fullName evidence="2">Uncharacterized protein</fullName>
    </submittedName>
</protein>
<comment type="caution">
    <text evidence="2">The sequence shown here is derived from an EMBL/GenBank/DDBJ whole genome shotgun (WGS) entry which is preliminary data.</text>
</comment>